<dbReference type="InterPro" id="IPR024094">
    <property type="entry name" value="Cyt_f_lg_dom"/>
</dbReference>
<evidence type="ECO:0000256" key="27">
    <source>
        <dbReference type="ARBA" id="ARBA00043980"/>
    </source>
</evidence>
<dbReference type="FunFam" id="2.40.50.100:FF:000007">
    <property type="entry name" value="Cytochrome f"/>
    <property type="match status" value="1"/>
</dbReference>
<feature type="binding site" description="axial binding residue" evidence="28">
    <location>
        <position position="313"/>
    </location>
    <ligand>
        <name>heme</name>
        <dbReference type="ChEBI" id="CHEBI:30413"/>
    </ligand>
    <ligandPart>
        <name>Fe</name>
        <dbReference type="ChEBI" id="CHEBI:18248"/>
    </ligandPart>
</feature>
<dbReference type="PANTHER" id="PTHR33288:SF10">
    <property type="entry name" value="CYTOCHROME F"/>
    <property type="match status" value="1"/>
</dbReference>
<evidence type="ECO:0000256" key="4">
    <source>
        <dbReference type="ARBA" id="ARBA00004581"/>
    </source>
</evidence>
<feature type="domain" description="Cytochrome f large" evidence="30">
    <location>
        <begin position="313"/>
        <end position="467"/>
    </location>
</feature>
<comment type="similarity">
    <text evidence="5">Belongs to the Ycf4 family.</text>
</comment>
<dbReference type="SUPFAM" id="SSF103431">
    <property type="entry name" value="Cytochrome f subunit of the cytochrome b6f complex, transmembrane anchor"/>
    <property type="match status" value="1"/>
</dbReference>
<evidence type="ECO:0000256" key="14">
    <source>
        <dbReference type="ARBA" id="ARBA00022640"/>
    </source>
</evidence>
<evidence type="ECO:0000256" key="2">
    <source>
        <dbReference type="ARBA" id="ARBA00003068"/>
    </source>
</evidence>
<sequence>MKDIQSIRIEVKEGIYARQVLYMEIKGQGSVPLTRTDENLTLREIEQKAAELAFFLRVPIESRRMKRARANGKKKKAFISLLYLASIVFLPWWISLSFTFNKCLESWVNKWWNTRPSEIFLNDIQENNILKKFIELKELSFFDEMIKEYPERQLQKFHVGVYKEMIQLIKMDNEDRIHTILHFSTNLISLLILSNEELIFLNSCLQEFLYNLSDTIKVFSILLLTDLCIGFHSPHGWELMIGSIYKDFGFAHNEQIISGLVSTFPIILDTIFKYWIFRYLNHVSPSLVEEIIRFISVSLLIYIITRAPISNAYPIFAQQGYENPREATGRIVCANCHLANKPINIEVPQAVLPDTVFEAVFRIPYDLQLKQVLANGKKGGLNVGVVLILPEEFELAPPDRISPEIKEKMGNLSFQSYRPTKKNILVIGPVPGQKYSEITFPILSPDPTTKKDVHFLKYPIYVGRNRGRSQIYPDGSKSNNNVYNATSAGIVSKIIRKEKGGYEITIVEASDGRQVVDIIRPGSELLVSEGESIKLDQPLTSNPNLGGFGQGDAEIVLQDPVRVQGLLLFLASVILVQIFLVLKKKQFEKVQLFEMNF</sequence>
<evidence type="ECO:0000256" key="3">
    <source>
        <dbReference type="ARBA" id="ARBA00004141"/>
    </source>
</evidence>
<evidence type="ECO:0000256" key="23">
    <source>
        <dbReference type="ARBA" id="ARBA00023065"/>
    </source>
</evidence>
<evidence type="ECO:0000256" key="15">
    <source>
        <dbReference type="ARBA" id="ARBA00022692"/>
    </source>
</evidence>
<evidence type="ECO:0000256" key="7">
    <source>
        <dbReference type="ARBA" id="ARBA00013528"/>
    </source>
</evidence>
<evidence type="ECO:0000256" key="28">
    <source>
        <dbReference type="PIRSR" id="PIRSR602325-50"/>
    </source>
</evidence>
<evidence type="ECO:0000256" key="10">
    <source>
        <dbReference type="ARBA" id="ARBA00022449"/>
    </source>
</evidence>
<dbReference type="GO" id="GO:0009055">
    <property type="term" value="F:electron transfer activity"/>
    <property type="evidence" value="ECO:0007669"/>
    <property type="project" value="InterPro"/>
</dbReference>
<keyword evidence="19" id="KW-0630">Potassium</keyword>
<dbReference type="PROSITE" id="PS51010">
    <property type="entry name" value="CYTF"/>
    <property type="match status" value="1"/>
</dbReference>
<protein>
    <recommendedName>
        <fullName evidence="7">Cytochrome f</fullName>
    </recommendedName>
    <alternativeName>
        <fullName evidence="8">Photosystem I assembly protein Ycf4</fullName>
    </alternativeName>
</protein>
<keyword evidence="10" id="KW-0050">Antiport</keyword>
<dbReference type="SUPFAM" id="SSF49441">
    <property type="entry name" value="Cytochrome f, large domain"/>
    <property type="match status" value="1"/>
</dbReference>
<keyword evidence="17" id="KW-0732">Signal</keyword>
<dbReference type="PANTHER" id="PTHR33288">
    <property type="match status" value="1"/>
</dbReference>
<dbReference type="PRINTS" id="PR00610">
    <property type="entry name" value="CYTOCHROMEF"/>
</dbReference>
<dbReference type="Gene3D" id="2.60.40.830">
    <property type="entry name" value="Cytochrome f large domain"/>
    <property type="match status" value="1"/>
</dbReference>
<keyword evidence="14" id="KW-0934">Plastid</keyword>
<evidence type="ECO:0000256" key="19">
    <source>
        <dbReference type="ARBA" id="ARBA00022958"/>
    </source>
</evidence>
<feature type="binding site" description="axial binding residue" evidence="28">
    <location>
        <position position="337"/>
    </location>
    <ligand>
        <name>heme</name>
        <dbReference type="ChEBI" id="CHEBI:30413"/>
    </ligand>
    <ligandPart>
        <name>Fe</name>
        <dbReference type="ChEBI" id="CHEBI:18248"/>
    </ligandPart>
</feature>
<keyword evidence="12" id="KW-0633">Potassium transport</keyword>
<comment type="cofactor">
    <cofactor evidence="28">
        <name>heme</name>
        <dbReference type="ChEBI" id="CHEBI:30413"/>
    </cofactor>
    <text evidence="28">Binds 1 heme group covalently.</text>
</comment>
<dbReference type="Pfam" id="PF02392">
    <property type="entry name" value="Ycf4"/>
    <property type="match status" value="1"/>
</dbReference>
<feature type="transmembrane region" description="Helical" evidence="29">
    <location>
        <begin position="563"/>
        <end position="582"/>
    </location>
</feature>
<comment type="subcellular location">
    <subcellularLocation>
        <location evidence="3">Membrane</location>
        <topology evidence="3">Multi-pass membrane protein</topology>
    </subcellularLocation>
    <subcellularLocation>
        <location evidence="4">Plastid</location>
        <location evidence="4">Chloroplast thylakoid membrane</location>
        <topology evidence="4">Single-pass membrane protein</topology>
    </subcellularLocation>
</comment>
<dbReference type="GO" id="GO:1902600">
    <property type="term" value="P:proton transmembrane transport"/>
    <property type="evidence" value="ECO:0007669"/>
    <property type="project" value="UniProtKB-KW"/>
</dbReference>
<gene>
    <name evidence="31" type="ORF">G4B88_004341</name>
</gene>
<evidence type="ECO:0000256" key="5">
    <source>
        <dbReference type="ARBA" id="ARBA00008198"/>
    </source>
</evidence>
<dbReference type="GO" id="GO:0005506">
    <property type="term" value="F:iron ion binding"/>
    <property type="evidence" value="ECO:0007669"/>
    <property type="project" value="InterPro"/>
</dbReference>
<dbReference type="GO" id="GO:0006813">
    <property type="term" value="P:potassium ion transport"/>
    <property type="evidence" value="ECO:0007669"/>
    <property type="project" value="UniProtKB-KW"/>
</dbReference>
<evidence type="ECO:0000256" key="17">
    <source>
        <dbReference type="ARBA" id="ARBA00022729"/>
    </source>
</evidence>
<evidence type="ECO:0000259" key="30">
    <source>
        <dbReference type="Pfam" id="PF16639"/>
    </source>
</evidence>
<evidence type="ECO:0000313" key="31">
    <source>
        <dbReference type="EMBL" id="KAF4400798.1"/>
    </source>
</evidence>
<dbReference type="Gene3D" id="2.40.50.100">
    <property type="match status" value="1"/>
</dbReference>
<dbReference type="AlphaFoldDB" id="A0A7J6I1E6"/>
<keyword evidence="32" id="KW-1185">Reference proteome</keyword>
<evidence type="ECO:0000256" key="24">
    <source>
        <dbReference type="ARBA" id="ARBA00023078"/>
    </source>
</evidence>
<comment type="similarity">
    <text evidence="6">Belongs to the cytochrome f family.</text>
</comment>
<organism evidence="31 32">
    <name type="scientific">Cannabis sativa</name>
    <name type="common">Hemp</name>
    <name type="synonym">Marijuana</name>
    <dbReference type="NCBI Taxonomy" id="3483"/>
    <lineage>
        <taxon>Eukaryota</taxon>
        <taxon>Viridiplantae</taxon>
        <taxon>Streptophyta</taxon>
        <taxon>Embryophyta</taxon>
        <taxon>Tracheophyta</taxon>
        <taxon>Spermatophyta</taxon>
        <taxon>Magnoliopsida</taxon>
        <taxon>eudicotyledons</taxon>
        <taxon>Gunneridae</taxon>
        <taxon>Pentapetalae</taxon>
        <taxon>rosids</taxon>
        <taxon>fabids</taxon>
        <taxon>Rosales</taxon>
        <taxon>Cannabaceae</taxon>
        <taxon>Cannabis</taxon>
    </lineage>
</organism>
<dbReference type="GO" id="GO:0015979">
    <property type="term" value="P:photosynthesis"/>
    <property type="evidence" value="ECO:0007669"/>
    <property type="project" value="UniProtKB-KW"/>
</dbReference>
<dbReference type="FunFam" id="1.20.5.700:FF:000001">
    <property type="entry name" value="Cytochrome f"/>
    <property type="match status" value="1"/>
</dbReference>
<proteinExistence type="inferred from homology"/>
<dbReference type="GO" id="GO:0020037">
    <property type="term" value="F:heme binding"/>
    <property type="evidence" value="ECO:0007669"/>
    <property type="project" value="InterPro"/>
</dbReference>
<comment type="similarity">
    <text evidence="27">Belongs to the CemA family.</text>
</comment>
<evidence type="ECO:0000256" key="20">
    <source>
        <dbReference type="ARBA" id="ARBA00022982"/>
    </source>
</evidence>
<accession>A0A7J6I1E6</accession>
<comment type="caution">
    <text evidence="31">The sequence shown here is derived from an EMBL/GenBank/DDBJ whole genome shotgun (WGS) entry which is preliminary data.</text>
</comment>
<dbReference type="HAMAP" id="MF_00610">
    <property type="entry name" value="Cytb6_f_cytF"/>
    <property type="match status" value="1"/>
</dbReference>
<evidence type="ECO:0000256" key="29">
    <source>
        <dbReference type="SAM" id="Phobius"/>
    </source>
</evidence>
<evidence type="ECO:0000256" key="22">
    <source>
        <dbReference type="ARBA" id="ARBA00023004"/>
    </source>
</evidence>
<evidence type="ECO:0000256" key="6">
    <source>
        <dbReference type="ARBA" id="ARBA00008923"/>
    </source>
</evidence>
<keyword evidence="20" id="KW-0249">Electron transport</keyword>
<evidence type="ECO:0000256" key="13">
    <source>
        <dbReference type="ARBA" id="ARBA00022617"/>
    </source>
</evidence>
<dbReference type="InterPro" id="IPR003359">
    <property type="entry name" value="PSI_Ycf4_assembly"/>
</dbReference>
<dbReference type="InterPro" id="IPR011054">
    <property type="entry name" value="Rudment_hybrid_motif"/>
</dbReference>
<evidence type="ECO:0000256" key="26">
    <source>
        <dbReference type="ARBA" id="ARBA00025834"/>
    </source>
</evidence>
<dbReference type="GO" id="GO:0009522">
    <property type="term" value="C:photosystem I"/>
    <property type="evidence" value="ECO:0007669"/>
    <property type="project" value="InterPro"/>
</dbReference>
<keyword evidence="21 29" id="KW-1133">Transmembrane helix</keyword>
<feature type="binding site" description="covalent" evidence="28">
    <location>
        <position position="336"/>
    </location>
    <ligand>
        <name>heme</name>
        <dbReference type="ChEBI" id="CHEBI:30413"/>
    </ligand>
</feature>
<evidence type="ECO:0000256" key="9">
    <source>
        <dbReference type="ARBA" id="ARBA00022448"/>
    </source>
</evidence>
<dbReference type="InterPro" id="IPR024058">
    <property type="entry name" value="Cyt-f_TM"/>
</dbReference>
<comment type="function">
    <text evidence="1">Seems to be required for the assembly of the photosystem I complex.</text>
</comment>
<dbReference type="SUPFAM" id="SSF51246">
    <property type="entry name" value="Rudiment single hybrid motif"/>
    <property type="match status" value="1"/>
</dbReference>
<dbReference type="FunFam" id="2.60.40.830:FF:000001">
    <property type="entry name" value="Cytochrome f"/>
    <property type="match status" value="1"/>
</dbReference>
<dbReference type="EMBL" id="JAATIQ010000014">
    <property type="protein sequence ID" value="KAF4400798.1"/>
    <property type="molecule type" value="Genomic_DNA"/>
</dbReference>
<dbReference type="InterPro" id="IPR002325">
    <property type="entry name" value="Cyt_f"/>
</dbReference>
<feature type="binding site" description="covalent" evidence="28">
    <location>
        <position position="333"/>
    </location>
    <ligand>
        <name>heme</name>
        <dbReference type="ChEBI" id="CHEBI:30413"/>
    </ligand>
</feature>
<evidence type="ECO:0000256" key="12">
    <source>
        <dbReference type="ARBA" id="ARBA00022538"/>
    </source>
</evidence>
<dbReference type="GO" id="GO:0015297">
    <property type="term" value="F:antiporter activity"/>
    <property type="evidence" value="ECO:0007669"/>
    <property type="project" value="UniProtKB-KW"/>
</dbReference>
<reference evidence="31 32" key="1">
    <citation type="journal article" date="2020" name="bioRxiv">
        <title>Sequence and annotation of 42 cannabis genomes reveals extensive copy number variation in cannabinoid synthesis and pathogen resistance genes.</title>
        <authorList>
            <person name="Mckernan K.J."/>
            <person name="Helbert Y."/>
            <person name="Kane L.T."/>
            <person name="Ebling H."/>
            <person name="Zhang L."/>
            <person name="Liu B."/>
            <person name="Eaton Z."/>
            <person name="Mclaughlin S."/>
            <person name="Kingan S."/>
            <person name="Baybayan P."/>
            <person name="Concepcion G."/>
            <person name="Jordan M."/>
            <person name="Riva A."/>
            <person name="Barbazuk W."/>
            <person name="Harkins T."/>
        </authorList>
    </citation>
    <scope>NUCLEOTIDE SEQUENCE [LARGE SCALE GENOMIC DNA]</scope>
    <source>
        <strain evidence="32">cv. Jamaican Lion 4</strain>
        <tissue evidence="31">Leaf</tissue>
    </source>
</reference>
<evidence type="ECO:0000256" key="8">
    <source>
        <dbReference type="ARBA" id="ARBA00015395"/>
    </source>
</evidence>
<evidence type="ECO:0000256" key="18">
    <source>
        <dbReference type="ARBA" id="ARBA00022781"/>
    </source>
</evidence>
<evidence type="ECO:0000256" key="16">
    <source>
        <dbReference type="ARBA" id="ARBA00022723"/>
    </source>
</evidence>
<keyword evidence="11" id="KW-0602">Photosynthesis</keyword>
<comment type="function">
    <text evidence="2">Component of the cytochrome b6-f complex, which mediates electron transfer between photosystem II (PSII) and photosystem I (PSI), cyclic electron flow around PSI, and state transitions.</text>
</comment>
<dbReference type="Pfam" id="PF01333">
    <property type="entry name" value="Apocytochr_F_C"/>
    <property type="match status" value="1"/>
</dbReference>
<dbReference type="HAMAP" id="MF_01308">
    <property type="entry name" value="CemA_PxcA"/>
    <property type="match status" value="1"/>
</dbReference>
<dbReference type="Pfam" id="PF03040">
    <property type="entry name" value="CemA"/>
    <property type="match status" value="1"/>
</dbReference>
<dbReference type="Proteomes" id="UP000583929">
    <property type="component" value="Unassembled WGS sequence"/>
</dbReference>
<dbReference type="Gene3D" id="1.20.5.700">
    <property type="entry name" value="Single helix bin"/>
    <property type="match status" value="1"/>
</dbReference>
<evidence type="ECO:0000256" key="11">
    <source>
        <dbReference type="ARBA" id="ARBA00022531"/>
    </source>
</evidence>
<dbReference type="InterPro" id="IPR004282">
    <property type="entry name" value="CemA"/>
</dbReference>
<keyword evidence="22 28" id="KW-0408">Iron</keyword>
<evidence type="ECO:0000256" key="25">
    <source>
        <dbReference type="ARBA" id="ARBA00023136"/>
    </source>
</evidence>
<feature type="transmembrane region" description="Helical" evidence="29">
    <location>
        <begin position="77"/>
        <end position="94"/>
    </location>
</feature>
<dbReference type="GO" id="GO:0009535">
    <property type="term" value="C:chloroplast thylakoid membrane"/>
    <property type="evidence" value="ECO:0007669"/>
    <property type="project" value="UniProtKB-SubCell"/>
</dbReference>
<keyword evidence="25 29" id="KW-0472">Membrane</keyword>
<evidence type="ECO:0000256" key="21">
    <source>
        <dbReference type="ARBA" id="ARBA00022989"/>
    </source>
</evidence>
<evidence type="ECO:0000256" key="1">
    <source>
        <dbReference type="ARBA" id="ARBA00002862"/>
    </source>
</evidence>
<dbReference type="Pfam" id="PF16639">
    <property type="entry name" value="Apocytochr_F_N"/>
    <property type="match status" value="1"/>
</dbReference>
<keyword evidence="18" id="KW-0375">Hydrogen ion transport</keyword>
<dbReference type="InterPro" id="IPR036826">
    <property type="entry name" value="Cyt_f_lg_dom_sf"/>
</dbReference>
<keyword evidence="23" id="KW-0406">Ion transport</keyword>
<comment type="subunit">
    <text evidence="26">The 4 large subunits of the cytochrome b6-f complex are cytochrome b6, subunit IV (17 kDa polypeptide, PetD), cytochrome f and the Rieske protein, while the 4 small subunits are PetG, PetL, PetM and PetN. The complex functions as a dimer.</text>
</comment>
<keyword evidence="13 28" id="KW-0349">Heme</keyword>
<name>A0A7J6I1E6_CANSA</name>
<keyword evidence="9" id="KW-0813">Transport</keyword>
<evidence type="ECO:0000313" key="32">
    <source>
        <dbReference type="Proteomes" id="UP000583929"/>
    </source>
</evidence>
<keyword evidence="16 28" id="KW-0479">Metal-binding</keyword>
<keyword evidence="24" id="KW-0793">Thylakoid</keyword>
<keyword evidence="15 29" id="KW-0812">Transmembrane</keyword>